<name>A0AAV4NK70_CAEEX</name>
<sequence length="84" mass="9319">MRKNRMLQSRVINDIKSDSEIAGRTHGNVNVGASGTTRFSACKIHRQSFVQPAAMNECGDLFPPKRPPFHPNLFLACLAKPSRP</sequence>
<evidence type="ECO:0000313" key="1">
    <source>
        <dbReference type="EMBL" id="GIX85207.1"/>
    </source>
</evidence>
<gene>
    <name evidence="1" type="ORF">CEXT_561901</name>
</gene>
<dbReference type="Proteomes" id="UP001054945">
    <property type="component" value="Unassembled WGS sequence"/>
</dbReference>
<proteinExistence type="predicted"/>
<reference evidence="1 2" key="1">
    <citation type="submission" date="2021-06" db="EMBL/GenBank/DDBJ databases">
        <title>Caerostris extrusa draft genome.</title>
        <authorList>
            <person name="Kono N."/>
            <person name="Arakawa K."/>
        </authorList>
    </citation>
    <scope>NUCLEOTIDE SEQUENCE [LARGE SCALE GENOMIC DNA]</scope>
</reference>
<organism evidence="1 2">
    <name type="scientific">Caerostris extrusa</name>
    <name type="common">Bark spider</name>
    <name type="synonym">Caerostris bankana</name>
    <dbReference type="NCBI Taxonomy" id="172846"/>
    <lineage>
        <taxon>Eukaryota</taxon>
        <taxon>Metazoa</taxon>
        <taxon>Ecdysozoa</taxon>
        <taxon>Arthropoda</taxon>
        <taxon>Chelicerata</taxon>
        <taxon>Arachnida</taxon>
        <taxon>Araneae</taxon>
        <taxon>Araneomorphae</taxon>
        <taxon>Entelegynae</taxon>
        <taxon>Araneoidea</taxon>
        <taxon>Araneidae</taxon>
        <taxon>Caerostris</taxon>
    </lineage>
</organism>
<comment type="caution">
    <text evidence="1">The sequence shown here is derived from an EMBL/GenBank/DDBJ whole genome shotgun (WGS) entry which is preliminary data.</text>
</comment>
<protein>
    <submittedName>
        <fullName evidence="1">Uncharacterized protein</fullName>
    </submittedName>
</protein>
<dbReference type="AlphaFoldDB" id="A0AAV4NK70"/>
<accession>A0AAV4NK70</accession>
<dbReference type="EMBL" id="BPLR01003489">
    <property type="protein sequence ID" value="GIX85207.1"/>
    <property type="molecule type" value="Genomic_DNA"/>
</dbReference>
<evidence type="ECO:0000313" key="2">
    <source>
        <dbReference type="Proteomes" id="UP001054945"/>
    </source>
</evidence>
<keyword evidence="2" id="KW-1185">Reference proteome</keyword>